<evidence type="ECO:0000313" key="1">
    <source>
        <dbReference type="Proteomes" id="UP001652660"/>
    </source>
</evidence>
<dbReference type="PANTHER" id="PTHR33116">
    <property type="entry name" value="REVERSE TRANSCRIPTASE ZINC-BINDING DOMAIN-CONTAINING PROTEIN-RELATED-RELATED"/>
    <property type="match status" value="1"/>
</dbReference>
<keyword evidence="1" id="KW-1185">Reference proteome</keyword>
<organism evidence="1 2">
    <name type="scientific">Coffea arabica</name>
    <name type="common">Arabian coffee</name>
    <dbReference type="NCBI Taxonomy" id="13443"/>
    <lineage>
        <taxon>Eukaryota</taxon>
        <taxon>Viridiplantae</taxon>
        <taxon>Streptophyta</taxon>
        <taxon>Embryophyta</taxon>
        <taxon>Tracheophyta</taxon>
        <taxon>Spermatophyta</taxon>
        <taxon>Magnoliopsida</taxon>
        <taxon>eudicotyledons</taxon>
        <taxon>Gunneridae</taxon>
        <taxon>Pentapetalae</taxon>
        <taxon>asterids</taxon>
        <taxon>lamiids</taxon>
        <taxon>Gentianales</taxon>
        <taxon>Rubiaceae</taxon>
        <taxon>Ixoroideae</taxon>
        <taxon>Gardenieae complex</taxon>
        <taxon>Bertiereae - Coffeeae clade</taxon>
        <taxon>Coffeeae</taxon>
        <taxon>Coffea</taxon>
    </lineage>
</organism>
<dbReference type="RefSeq" id="XP_071912244.1">
    <property type="nucleotide sequence ID" value="XM_072056143.1"/>
</dbReference>
<gene>
    <name evidence="2" type="primary">LOC140009814</name>
</gene>
<protein>
    <submittedName>
        <fullName evidence="2">Uncharacterized protein</fullName>
    </submittedName>
</protein>
<reference evidence="2" key="1">
    <citation type="submission" date="2025-08" db="UniProtKB">
        <authorList>
            <consortium name="RefSeq"/>
        </authorList>
    </citation>
    <scope>IDENTIFICATION</scope>
    <source>
        <tissue evidence="2">Leaves</tissue>
    </source>
</reference>
<dbReference type="PANTHER" id="PTHR33116:SF86">
    <property type="entry name" value="REVERSE TRANSCRIPTASE DOMAIN-CONTAINING PROTEIN"/>
    <property type="match status" value="1"/>
</dbReference>
<accession>A0ABM4UY86</accession>
<name>A0ABM4UY86_COFAR</name>
<proteinExistence type="predicted"/>
<dbReference type="GeneID" id="140009814"/>
<sequence>MGPDDTLLFGKVTLREAQHIESILQLYKSASGQEINLDKSAIVFSSNTNSEVRHSITNYLGIKEVVTHDKYLGLPTIIGRSKSAVFSSIKDRIWQKIDGWNEQHLSRARKEVMIKAVVQAIPTYSMSCFKYPDALLSDI</sequence>
<evidence type="ECO:0000313" key="2">
    <source>
        <dbReference type="RefSeq" id="XP_071912244.1"/>
    </source>
</evidence>
<dbReference type="Proteomes" id="UP001652660">
    <property type="component" value="Chromosome 6e"/>
</dbReference>